<reference evidence="2" key="4">
    <citation type="submission" date="2025-09" db="UniProtKB">
        <authorList>
            <consortium name="Ensembl"/>
        </authorList>
    </citation>
    <scope>IDENTIFICATION</scope>
</reference>
<dbReference type="PANTHER" id="PTHR16277:SF16">
    <property type="entry name" value="SERTA DOMAIN-CONTAINING PROTEIN"/>
    <property type="match status" value="1"/>
</dbReference>
<organism evidence="2 3">
    <name type="scientific">Astyanax mexicanus</name>
    <name type="common">Blind cave fish</name>
    <name type="synonym">Astyanax fasciatus mexicanus</name>
    <dbReference type="NCBI Taxonomy" id="7994"/>
    <lineage>
        <taxon>Eukaryota</taxon>
        <taxon>Metazoa</taxon>
        <taxon>Chordata</taxon>
        <taxon>Craniata</taxon>
        <taxon>Vertebrata</taxon>
        <taxon>Euteleostomi</taxon>
        <taxon>Actinopterygii</taxon>
        <taxon>Neopterygii</taxon>
        <taxon>Teleostei</taxon>
        <taxon>Ostariophysi</taxon>
        <taxon>Characiformes</taxon>
        <taxon>Characoidei</taxon>
        <taxon>Acestrorhamphidae</taxon>
        <taxon>Acestrorhamphinae</taxon>
        <taxon>Astyanax</taxon>
    </lineage>
</organism>
<reference evidence="2" key="3">
    <citation type="submission" date="2025-08" db="UniProtKB">
        <authorList>
            <consortium name="Ensembl"/>
        </authorList>
    </citation>
    <scope>IDENTIFICATION</scope>
</reference>
<dbReference type="STRING" id="7994.ENSAMXP00000050001"/>
<dbReference type="Pfam" id="PF06031">
    <property type="entry name" value="SERTA"/>
    <property type="match status" value="1"/>
</dbReference>
<dbReference type="InterPro" id="IPR009263">
    <property type="entry name" value="SERTA_dom"/>
</dbReference>
<dbReference type="InterPro" id="IPR052262">
    <property type="entry name" value="E2F-SERTA_domain_protein"/>
</dbReference>
<protein>
    <recommendedName>
        <fullName evidence="1">SERTA domain-containing protein</fullName>
    </recommendedName>
</protein>
<proteinExistence type="predicted"/>
<evidence type="ECO:0000259" key="1">
    <source>
        <dbReference type="PROSITE" id="PS51053"/>
    </source>
</evidence>
<evidence type="ECO:0000313" key="2">
    <source>
        <dbReference type="Ensembl" id="ENSAMXP00000050001.1"/>
    </source>
</evidence>
<keyword evidence="3" id="KW-1185">Reference proteome</keyword>
<dbReference type="AlphaFoldDB" id="A0A3B1K7P4"/>
<dbReference type="Proteomes" id="UP000018467">
    <property type="component" value="Unassembled WGS sequence"/>
</dbReference>
<dbReference type="GO" id="GO:0005634">
    <property type="term" value="C:nucleus"/>
    <property type="evidence" value="ECO:0007669"/>
    <property type="project" value="TreeGrafter"/>
</dbReference>
<reference evidence="3" key="1">
    <citation type="submission" date="2013-03" db="EMBL/GenBank/DDBJ databases">
        <authorList>
            <person name="Jeffery W."/>
            <person name="Warren W."/>
            <person name="Wilson R.K."/>
        </authorList>
    </citation>
    <scope>NUCLEOTIDE SEQUENCE</scope>
    <source>
        <strain evidence="3">female</strain>
    </source>
</reference>
<name>A0A3B1K7P4_ASTMX</name>
<dbReference type="GeneTree" id="ENSGT01120000276976"/>
<dbReference type="PANTHER" id="PTHR16277">
    <property type="entry name" value="CELL DIVISION CYCLE ASSOCIATED PROTEIN 4/SERTA DOMAIN-CONTAINING PROTEIN 2"/>
    <property type="match status" value="1"/>
</dbReference>
<dbReference type="Ensembl" id="ENSAMXT00000048738.1">
    <property type="protein sequence ID" value="ENSAMXP00000050001.1"/>
    <property type="gene ID" value="ENSAMXG00000040225.1"/>
</dbReference>
<dbReference type="Bgee" id="ENSAMXG00000040225">
    <property type="expression patterns" value="Expressed in intestine and 14 other cell types or tissues"/>
</dbReference>
<reference evidence="3" key="2">
    <citation type="journal article" date="2014" name="Nat. Commun.">
        <title>The cavefish genome reveals candidate genes for eye loss.</title>
        <authorList>
            <person name="McGaugh S.E."/>
            <person name="Gross J.B."/>
            <person name="Aken B."/>
            <person name="Blin M."/>
            <person name="Borowsky R."/>
            <person name="Chalopin D."/>
            <person name="Hinaux H."/>
            <person name="Jeffery W.R."/>
            <person name="Keene A."/>
            <person name="Ma L."/>
            <person name="Minx P."/>
            <person name="Murphy D."/>
            <person name="O'Quin K.E."/>
            <person name="Retaux S."/>
            <person name="Rohner N."/>
            <person name="Searle S.M."/>
            <person name="Stahl B.A."/>
            <person name="Tabin C."/>
            <person name="Volff J.N."/>
            <person name="Yoshizawa M."/>
            <person name="Warren W.C."/>
        </authorList>
    </citation>
    <scope>NUCLEOTIDE SEQUENCE [LARGE SCALE GENOMIC DNA]</scope>
    <source>
        <strain evidence="3">female</strain>
    </source>
</reference>
<sequence length="254" mass="28238">LNYEIILSIKATLKNQSGLKYVSWIFESEAQKTCYLQERQQMLRLCLDKLHDSRMPSLHRSVLLANTMRHIQREMTQEKGDPPAYLCSTTIPHSQVFTPLCTPEPQIQSLDCIPTLSDMDQGYVDLTCSRCAEEVEMEIDVSFFPSAFATSSSSTPFTDSSLLGLTSLLEAGNTLGYLTDLSLDDIFEDIDTSMFDSSEAASIRTCVLCSVSHLLAGDEETKVLSDCPSTSPLQCSHNDFNDLDHIMEVLVGLV</sequence>
<feature type="domain" description="SERTA" evidence="1">
    <location>
        <begin position="35"/>
        <end position="79"/>
    </location>
</feature>
<dbReference type="PROSITE" id="PS51053">
    <property type="entry name" value="SERTA"/>
    <property type="match status" value="1"/>
</dbReference>
<accession>A0A3B1K7P4</accession>
<evidence type="ECO:0000313" key="3">
    <source>
        <dbReference type="Proteomes" id="UP000018467"/>
    </source>
</evidence>
<dbReference type="InParanoid" id="A0A3B1K7P4"/>